<reference evidence="3" key="1">
    <citation type="submission" date="2018-01" db="EMBL/GenBank/DDBJ databases">
        <authorList>
            <person name="Alioto T."/>
            <person name="Alioto T."/>
        </authorList>
    </citation>
    <scope>NUCLEOTIDE SEQUENCE [LARGE SCALE GENOMIC DNA]</scope>
</reference>
<dbReference type="Pfam" id="PF06294">
    <property type="entry name" value="CH_2"/>
    <property type="match status" value="1"/>
</dbReference>
<dbReference type="AlphaFoldDB" id="A0A3B0KSD8"/>
<keyword evidence="3" id="KW-1185">Reference proteome</keyword>
<evidence type="ECO:0000313" key="2">
    <source>
        <dbReference type="EMBL" id="SPP86808.1"/>
    </source>
</evidence>
<gene>
    <name evidence="2" type="ORF">DGUA_6G009085</name>
</gene>
<dbReference type="OrthoDB" id="193300at2759"/>
<dbReference type="OMA" id="KQNWHIF"/>
<keyword evidence="2" id="KW-0966">Cell projection</keyword>
<dbReference type="Proteomes" id="UP000268350">
    <property type="component" value="Unassembled WGS sequence"/>
</dbReference>
<accession>A0A3B0KSD8</accession>
<dbReference type="Gene3D" id="1.10.418.10">
    <property type="entry name" value="Calponin-like domain"/>
    <property type="match status" value="1"/>
</dbReference>
<feature type="domain" description="CH-like" evidence="1">
    <location>
        <begin position="16"/>
        <end position="109"/>
    </location>
</feature>
<name>A0A3B0KSD8_DROGU</name>
<dbReference type="GO" id="GO:0005737">
    <property type="term" value="C:cytoplasm"/>
    <property type="evidence" value="ECO:0007669"/>
    <property type="project" value="UniProtKB-ARBA"/>
</dbReference>
<organism evidence="2 3">
    <name type="scientific">Drosophila guanche</name>
    <name type="common">Fruit fly</name>
    <dbReference type="NCBI Taxonomy" id="7266"/>
    <lineage>
        <taxon>Eukaryota</taxon>
        <taxon>Metazoa</taxon>
        <taxon>Ecdysozoa</taxon>
        <taxon>Arthropoda</taxon>
        <taxon>Hexapoda</taxon>
        <taxon>Insecta</taxon>
        <taxon>Pterygota</taxon>
        <taxon>Neoptera</taxon>
        <taxon>Endopterygota</taxon>
        <taxon>Diptera</taxon>
        <taxon>Brachycera</taxon>
        <taxon>Muscomorpha</taxon>
        <taxon>Ephydroidea</taxon>
        <taxon>Drosophilidae</taxon>
        <taxon>Drosophila</taxon>
        <taxon>Sophophora</taxon>
    </lineage>
</organism>
<dbReference type="EMBL" id="OUUW01000011">
    <property type="protein sequence ID" value="SPP86808.1"/>
    <property type="molecule type" value="Genomic_DNA"/>
</dbReference>
<dbReference type="SUPFAM" id="SSF47576">
    <property type="entry name" value="Calponin-homology domain, CH-domain"/>
    <property type="match status" value="1"/>
</dbReference>
<proteinExistence type="predicted"/>
<sequence>MPLPRELDYEQRERLQHWLGKFELELDHRTRTQLSDALAVAKLFEKVHPGLVDFRCYVPRSSLALKKQNWHIFNVRTLKRINMSLSQRDLYRLASGSSWALETLLYKLMLTDDEAARVAGGQELDEFDY</sequence>
<keyword evidence="2" id="KW-0282">Flagellum</keyword>
<evidence type="ECO:0000313" key="3">
    <source>
        <dbReference type="Proteomes" id="UP000268350"/>
    </source>
</evidence>
<dbReference type="InterPro" id="IPR010441">
    <property type="entry name" value="CH_2"/>
</dbReference>
<dbReference type="STRING" id="7266.A0A3B0KSD8"/>
<keyword evidence="2" id="KW-0969">Cilium</keyword>
<evidence type="ECO:0000259" key="1">
    <source>
        <dbReference type="Pfam" id="PF06294"/>
    </source>
</evidence>
<protein>
    <submittedName>
        <fullName evidence="2">Blast:Sperm flagellar protein 1</fullName>
    </submittedName>
</protein>
<dbReference type="InterPro" id="IPR036872">
    <property type="entry name" value="CH_dom_sf"/>
</dbReference>